<dbReference type="InterPro" id="IPR019533">
    <property type="entry name" value="Peptidase_S26"/>
</dbReference>
<keyword evidence="4 6" id="KW-0472">Membrane</keyword>
<evidence type="ECO:0000256" key="1">
    <source>
        <dbReference type="ARBA" id="ARBA00004370"/>
    </source>
</evidence>
<accession>A0ABT2TPU0</accession>
<feature type="transmembrane region" description="Helical" evidence="6">
    <location>
        <begin position="16"/>
        <end position="40"/>
    </location>
</feature>
<protein>
    <recommendedName>
        <fullName evidence="5">Signal peptidase I</fullName>
        <ecNumber evidence="5">3.4.21.89</ecNumber>
    </recommendedName>
</protein>
<dbReference type="GO" id="GO:0009003">
    <property type="term" value="F:signal peptidase activity"/>
    <property type="evidence" value="ECO:0007669"/>
    <property type="project" value="UniProtKB-EC"/>
</dbReference>
<keyword evidence="3 6" id="KW-1133">Transmembrane helix</keyword>
<dbReference type="PANTHER" id="PTHR10806:SF6">
    <property type="entry name" value="SIGNAL PEPTIDASE COMPLEX CATALYTIC SUBUNIT SEC11"/>
    <property type="match status" value="1"/>
</dbReference>
<keyword evidence="8" id="KW-1185">Reference proteome</keyword>
<reference evidence="7 8" key="1">
    <citation type="journal article" date="2021" name="ISME Commun">
        <title>Automated analysis of genomic sequences facilitates high-throughput and comprehensive description of bacteria.</title>
        <authorList>
            <person name="Hitch T.C.A."/>
        </authorList>
    </citation>
    <scope>NUCLEOTIDE SEQUENCE [LARGE SCALE GENOMIC DNA]</scope>
    <source>
        <strain evidence="7 8">Sanger_23</strain>
    </source>
</reference>
<gene>
    <name evidence="7" type="ORF">OCV61_02290</name>
</gene>
<comment type="subcellular location">
    <subcellularLocation>
        <location evidence="1">Membrane</location>
    </subcellularLocation>
</comment>
<proteinExistence type="predicted"/>
<evidence type="ECO:0000256" key="3">
    <source>
        <dbReference type="ARBA" id="ARBA00022989"/>
    </source>
</evidence>
<evidence type="ECO:0000256" key="4">
    <source>
        <dbReference type="ARBA" id="ARBA00023136"/>
    </source>
</evidence>
<dbReference type="NCBIfam" id="TIGR02228">
    <property type="entry name" value="sigpep_I_arch"/>
    <property type="match status" value="1"/>
</dbReference>
<organism evidence="7 8">
    <name type="scientific">Blautia ammoniilytica</name>
    <dbReference type="NCBI Taxonomy" id="2981782"/>
    <lineage>
        <taxon>Bacteria</taxon>
        <taxon>Bacillati</taxon>
        <taxon>Bacillota</taxon>
        <taxon>Clostridia</taxon>
        <taxon>Lachnospirales</taxon>
        <taxon>Lachnospiraceae</taxon>
        <taxon>Blautia</taxon>
    </lineage>
</organism>
<dbReference type="PANTHER" id="PTHR10806">
    <property type="entry name" value="SIGNAL PEPTIDASE COMPLEX CATALYTIC SUBUNIT SEC11"/>
    <property type="match status" value="1"/>
</dbReference>
<dbReference type="CDD" id="cd06530">
    <property type="entry name" value="S26_SPase_I"/>
    <property type="match status" value="1"/>
</dbReference>
<evidence type="ECO:0000313" key="8">
    <source>
        <dbReference type="Proteomes" id="UP001652409"/>
    </source>
</evidence>
<evidence type="ECO:0000256" key="6">
    <source>
        <dbReference type="SAM" id="Phobius"/>
    </source>
</evidence>
<keyword evidence="2 6" id="KW-0812">Transmembrane</keyword>
<dbReference type="RefSeq" id="WP_158420456.1">
    <property type="nucleotide sequence ID" value="NZ_JAOQJL010000003.1"/>
</dbReference>
<dbReference type="InterPro" id="IPR001733">
    <property type="entry name" value="Peptidase_S26B"/>
</dbReference>
<keyword evidence="7" id="KW-0378">Hydrolase</keyword>
<dbReference type="Proteomes" id="UP001652409">
    <property type="component" value="Unassembled WGS sequence"/>
</dbReference>
<evidence type="ECO:0000256" key="5">
    <source>
        <dbReference type="NCBIfam" id="TIGR02228"/>
    </source>
</evidence>
<dbReference type="EC" id="3.4.21.89" evidence="5"/>
<feature type="transmembrane region" description="Helical" evidence="6">
    <location>
        <begin position="164"/>
        <end position="182"/>
    </location>
</feature>
<dbReference type="PRINTS" id="PR00728">
    <property type="entry name" value="SIGNALPTASE"/>
</dbReference>
<sequence length="217" mass="23923">MKQTQEKEKSSLGHKILTGIGIILCVILIPILVINCTLIIKSYTNKDQVPSISGIFPMIILTDSMYPEFESGDLIVCNTAEPEEIKVGDVICFYDPAGNGTATVTHRVQEVVTDDEGNLAWITKGDANNTEDLPTVPAKNLIGVYKTRLKGLGNVAMFMQTTQGLIICVICPIILLVAYDVIRRRAYEKSKKKDTDALLAELEALRAEKEKNNPKDI</sequence>
<evidence type="ECO:0000256" key="2">
    <source>
        <dbReference type="ARBA" id="ARBA00022692"/>
    </source>
</evidence>
<name>A0ABT2TPU0_9FIRM</name>
<dbReference type="EMBL" id="JAOQJL010000003">
    <property type="protein sequence ID" value="MCU6764239.1"/>
    <property type="molecule type" value="Genomic_DNA"/>
</dbReference>
<dbReference type="SUPFAM" id="SSF51306">
    <property type="entry name" value="LexA/Signal peptidase"/>
    <property type="match status" value="1"/>
</dbReference>
<evidence type="ECO:0000313" key="7">
    <source>
        <dbReference type="EMBL" id="MCU6764239.1"/>
    </source>
</evidence>
<comment type="caution">
    <text evidence="7">The sequence shown here is derived from an EMBL/GenBank/DDBJ whole genome shotgun (WGS) entry which is preliminary data.</text>
</comment>
<dbReference type="InterPro" id="IPR036286">
    <property type="entry name" value="LexA/Signal_pep-like_sf"/>
</dbReference>